<evidence type="ECO:0000256" key="2">
    <source>
        <dbReference type="ARBA" id="ARBA00007637"/>
    </source>
</evidence>
<dbReference type="GO" id="GO:0047916">
    <property type="term" value="F:GDP-6-deoxy-D-talose 4-dehydrogenase activity"/>
    <property type="evidence" value="ECO:0007669"/>
    <property type="project" value="UniProtKB-EC"/>
</dbReference>
<protein>
    <submittedName>
        <fullName evidence="4">GDP-6-deoxy-D-talose 4-dehydrogenase</fullName>
        <ecNumber evidence="4">1.1.1.135</ecNumber>
    </submittedName>
</protein>
<accession>A0A1Y6MHD6</accession>
<dbReference type="EMBL" id="FYAJ01000004">
    <property type="protein sequence ID" value="SMY35953.1"/>
    <property type="molecule type" value="Genomic_DNA"/>
</dbReference>
<gene>
    <name evidence="4" type="primary">tld</name>
    <name evidence="4" type="ORF">PAND9192_02281</name>
</gene>
<evidence type="ECO:0000313" key="4">
    <source>
        <dbReference type="EMBL" id="SMY35953.1"/>
    </source>
</evidence>
<dbReference type="Proteomes" id="UP000195719">
    <property type="component" value="Unassembled WGS sequence"/>
</dbReference>
<comment type="pathway">
    <text evidence="1">Bacterial outer membrane biogenesis; LPS O-antigen biosynthesis.</text>
</comment>
<evidence type="ECO:0000313" key="5">
    <source>
        <dbReference type="Proteomes" id="UP000195719"/>
    </source>
</evidence>
<reference evidence="5" key="1">
    <citation type="submission" date="2017-06" db="EMBL/GenBank/DDBJ databases">
        <authorList>
            <person name="Rodrigo-Torres L."/>
            <person name="Arahal R.D."/>
            <person name="Lucena T."/>
        </authorList>
    </citation>
    <scope>NUCLEOTIDE SEQUENCE [LARGE SCALE GENOMIC DNA]</scope>
    <source>
        <strain evidence="5">CECT 9192</strain>
    </source>
</reference>
<dbReference type="EC" id="1.1.1.135" evidence="4"/>
<dbReference type="AlphaFoldDB" id="A0A1Y6MHD6"/>
<organism evidence="4 5">
    <name type="scientific">Photobacterium andalusiense</name>
    <dbReference type="NCBI Taxonomy" id="2204296"/>
    <lineage>
        <taxon>Bacteria</taxon>
        <taxon>Pseudomonadati</taxon>
        <taxon>Pseudomonadota</taxon>
        <taxon>Gammaproteobacteria</taxon>
        <taxon>Vibrionales</taxon>
        <taxon>Vibrionaceae</taxon>
        <taxon>Photobacterium</taxon>
    </lineage>
</organism>
<evidence type="ECO:0000259" key="3">
    <source>
        <dbReference type="Pfam" id="PF01370"/>
    </source>
</evidence>
<keyword evidence="5" id="KW-1185">Reference proteome</keyword>
<dbReference type="InterPro" id="IPR036291">
    <property type="entry name" value="NAD(P)-bd_dom_sf"/>
</dbReference>
<dbReference type="RefSeq" id="WP_087853902.1">
    <property type="nucleotide sequence ID" value="NZ_FYAJ01000004.1"/>
</dbReference>
<dbReference type="Pfam" id="PF01370">
    <property type="entry name" value="Epimerase"/>
    <property type="match status" value="1"/>
</dbReference>
<evidence type="ECO:0000256" key="1">
    <source>
        <dbReference type="ARBA" id="ARBA00005125"/>
    </source>
</evidence>
<keyword evidence="4" id="KW-0560">Oxidoreductase</keyword>
<dbReference type="PANTHER" id="PTHR43000">
    <property type="entry name" value="DTDP-D-GLUCOSE 4,6-DEHYDRATASE-RELATED"/>
    <property type="match status" value="1"/>
</dbReference>
<feature type="domain" description="NAD-dependent epimerase/dehydratase" evidence="3">
    <location>
        <begin position="5"/>
        <end position="215"/>
    </location>
</feature>
<sequence length="298" mass="33473">MLSKVLLTGSTGFIGRNYYNAYSNNIRRIVRKPANNDANDTYLIESLTSKTDWKEALTDVDSVIHLAGLAHSKSYSNDDYTEINYLATVNLAKQAANAGVKKFIFISTIGVNGVETKDEPFRSSDMPNPHNSYATSKYHAEIDLKKISEESGMKLVIIRPTLVYGADAPGNYKSLLSLVKKTAILPFKAIHNERSFISIHNLCSLINFCLNSEEADGQIILASDGYTVSISEFTNTIAENLGRKLYQIPIPRSFFLLLGRLFNKEQMIGQLINDLKVDDEETRNKISWRPTKYKIETK</sequence>
<dbReference type="Gene3D" id="3.40.50.720">
    <property type="entry name" value="NAD(P)-binding Rossmann-like Domain"/>
    <property type="match status" value="1"/>
</dbReference>
<dbReference type="InterPro" id="IPR001509">
    <property type="entry name" value="Epimerase_deHydtase"/>
</dbReference>
<name>A0A1Y6MHD6_9GAMM</name>
<dbReference type="SUPFAM" id="SSF51735">
    <property type="entry name" value="NAD(P)-binding Rossmann-fold domains"/>
    <property type="match status" value="1"/>
</dbReference>
<proteinExistence type="inferred from homology"/>
<comment type="similarity">
    <text evidence="2">Belongs to the NAD(P)-dependent epimerase/dehydratase family.</text>
</comment>